<keyword evidence="3" id="KW-1185">Reference proteome</keyword>
<evidence type="ECO:0000256" key="1">
    <source>
        <dbReference type="SAM" id="MobiDB-lite"/>
    </source>
</evidence>
<proteinExistence type="predicted"/>
<dbReference type="Proteomes" id="UP000076798">
    <property type="component" value="Unassembled WGS sequence"/>
</dbReference>
<gene>
    <name evidence="2" type="ORF">SISSUDRAFT_1131269</name>
</gene>
<evidence type="ECO:0008006" key="4">
    <source>
        <dbReference type="Google" id="ProtNLM"/>
    </source>
</evidence>
<protein>
    <recommendedName>
        <fullName evidence="4">F-box domain-containing protein</fullName>
    </recommendedName>
</protein>
<organism evidence="2 3">
    <name type="scientific">Sistotremastrum suecicum HHB10207 ss-3</name>
    <dbReference type="NCBI Taxonomy" id="1314776"/>
    <lineage>
        <taxon>Eukaryota</taxon>
        <taxon>Fungi</taxon>
        <taxon>Dikarya</taxon>
        <taxon>Basidiomycota</taxon>
        <taxon>Agaricomycotina</taxon>
        <taxon>Agaricomycetes</taxon>
        <taxon>Sistotremastrales</taxon>
        <taxon>Sistotremastraceae</taxon>
        <taxon>Sistotremastrum</taxon>
    </lineage>
</organism>
<dbReference type="OrthoDB" id="3188866at2759"/>
<dbReference type="EMBL" id="KV428147">
    <property type="protein sequence ID" value="KZT35236.1"/>
    <property type="molecule type" value="Genomic_DNA"/>
</dbReference>
<name>A0A166AE34_9AGAM</name>
<sequence>MPRKPSRNAPTETLDSSHETKVEYESQTQAVLPQELWRDIVEEVATSDSNPASRNNTLRNLSLTCRSLRAAAQRILYRDIILEDGTEMVRQISKALHGGAAKHVWALHIGNYHGIPGRRGRSSETFCVSLPFDRMDNLRSLSIESKGYIAYPERTVALCKFLSTSIKPHSLSTFHWPILLDDTLYSFLEHQNSITDLSIMGIGTLDLGRLRNPHFLPVLKRAKSSACTGTNMKELLQGRPVKVIHSPPYLDELEPCLSYTPHLTALDLSSITIYTSDGLASSQRIVSSAVNLRVLLSYRFVFYPNEADLPNRVFSVFHKLAQLRAFGIILELRDQMPHAGGDATVQQPVNALQDIVLPPDLQTLLVSNTRHNLFGSVTTTQFRQKTSNNGWDIRDKKGDSDPVEWFDLEISEI</sequence>
<feature type="region of interest" description="Disordered" evidence="1">
    <location>
        <begin position="1"/>
        <end position="25"/>
    </location>
</feature>
<accession>A0A166AE34</accession>
<evidence type="ECO:0000313" key="3">
    <source>
        <dbReference type="Proteomes" id="UP000076798"/>
    </source>
</evidence>
<dbReference type="AlphaFoldDB" id="A0A166AE34"/>
<reference evidence="2 3" key="1">
    <citation type="journal article" date="2016" name="Mol. Biol. Evol.">
        <title>Comparative Genomics of Early-Diverging Mushroom-Forming Fungi Provides Insights into the Origins of Lignocellulose Decay Capabilities.</title>
        <authorList>
            <person name="Nagy L.G."/>
            <person name="Riley R."/>
            <person name="Tritt A."/>
            <person name="Adam C."/>
            <person name="Daum C."/>
            <person name="Floudas D."/>
            <person name="Sun H."/>
            <person name="Yadav J.S."/>
            <person name="Pangilinan J."/>
            <person name="Larsson K.H."/>
            <person name="Matsuura K."/>
            <person name="Barry K."/>
            <person name="Labutti K."/>
            <person name="Kuo R."/>
            <person name="Ohm R.A."/>
            <person name="Bhattacharya S.S."/>
            <person name="Shirouzu T."/>
            <person name="Yoshinaga Y."/>
            <person name="Martin F.M."/>
            <person name="Grigoriev I.V."/>
            <person name="Hibbett D.S."/>
        </authorList>
    </citation>
    <scope>NUCLEOTIDE SEQUENCE [LARGE SCALE GENOMIC DNA]</scope>
    <source>
        <strain evidence="2 3">HHB10207 ss-3</strain>
    </source>
</reference>
<feature type="compositionally biased region" description="Basic and acidic residues" evidence="1">
    <location>
        <begin position="15"/>
        <end position="24"/>
    </location>
</feature>
<evidence type="ECO:0000313" key="2">
    <source>
        <dbReference type="EMBL" id="KZT35236.1"/>
    </source>
</evidence>